<dbReference type="InParanoid" id="F8QA04"/>
<keyword evidence="2" id="KW-1185">Reference proteome</keyword>
<dbReference type="InterPro" id="IPR041078">
    <property type="entry name" value="Plavaka"/>
</dbReference>
<dbReference type="Pfam" id="PF18759">
    <property type="entry name" value="Plavaka"/>
    <property type="match status" value="1"/>
</dbReference>
<gene>
    <name evidence="1" type="ORF">SERLA73DRAFT_155594</name>
</gene>
<dbReference type="STRING" id="936435.F8QA04"/>
<name>F8QA04_SERL3</name>
<evidence type="ECO:0000313" key="2">
    <source>
        <dbReference type="Proteomes" id="UP000008063"/>
    </source>
</evidence>
<dbReference type="AlphaFoldDB" id="F8QA04"/>
<protein>
    <submittedName>
        <fullName evidence="1">Uncharacterized protein</fullName>
    </submittedName>
</protein>
<dbReference type="EMBL" id="GL945487">
    <property type="protein sequence ID" value="EGN94909.1"/>
    <property type="molecule type" value="Genomic_DNA"/>
</dbReference>
<dbReference type="Proteomes" id="UP000008063">
    <property type="component" value="Unassembled WGS sequence"/>
</dbReference>
<organism evidence="2">
    <name type="scientific">Serpula lacrymans var. lacrymans (strain S7.3)</name>
    <name type="common">Dry rot fungus</name>
    <dbReference type="NCBI Taxonomy" id="936435"/>
    <lineage>
        <taxon>Eukaryota</taxon>
        <taxon>Fungi</taxon>
        <taxon>Dikarya</taxon>
        <taxon>Basidiomycota</taxon>
        <taxon>Agaricomycotina</taxon>
        <taxon>Agaricomycetes</taxon>
        <taxon>Agaricomycetidae</taxon>
        <taxon>Boletales</taxon>
        <taxon>Coniophorineae</taxon>
        <taxon>Serpulaceae</taxon>
        <taxon>Serpula</taxon>
    </lineage>
</organism>
<proteinExistence type="predicted"/>
<accession>F8QA04</accession>
<dbReference type="HOGENOM" id="CLU_669327_0_0_1"/>
<sequence>MACGWITNTTKQGDHDGSQSLISSDELTDAFVDPQSNGIINIRVELKVWFASMFGRNDVTGSLPVKPLEHCLTVIKEENTSLSISDAGLVVTTDTPPNHLLWVYGDWVVSSGCLIVSEPITHPMDNAYESCKLLPTMMMSHSHNIAQDDLNPPHTVTSNQPAIPDVLPSMSPQVYWLTRNDFGFVRQYNYVVPLQNPDYMQSTSCASYYGNSSSGPSKPENPYHPYPNSSSFLLGDWYWNYGNMKTQEDFVRLCNIITLPDFLPADVAEASWLKINNLLADVSAVSEQLSDPQVSSHYYFTPYELKWQPEGLEETCVHGELYTSPAFLKAYQDLQDSPQEPGCNLERCILGLMFSSDATQLTTFSNVKLWPLYMYIGNESKYRWCKPNNKSCDHIAYFQVLPDSFKNFTTT</sequence>
<evidence type="ECO:0000313" key="1">
    <source>
        <dbReference type="EMBL" id="EGN94909.1"/>
    </source>
</evidence>
<reference evidence="2" key="1">
    <citation type="journal article" date="2011" name="Science">
        <title>The plant cell wall-decomposing machinery underlies the functional diversity of forest fungi.</title>
        <authorList>
            <person name="Eastwood D.C."/>
            <person name="Floudas D."/>
            <person name="Binder M."/>
            <person name="Majcherczyk A."/>
            <person name="Schneider P."/>
            <person name="Aerts A."/>
            <person name="Asiegbu F.O."/>
            <person name="Baker S.E."/>
            <person name="Barry K."/>
            <person name="Bendiksby M."/>
            <person name="Blumentritt M."/>
            <person name="Coutinho P.M."/>
            <person name="Cullen D."/>
            <person name="de Vries R.P."/>
            <person name="Gathman A."/>
            <person name="Goodell B."/>
            <person name="Henrissat B."/>
            <person name="Ihrmark K."/>
            <person name="Kauserud H."/>
            <person name="Kohler A."/>
            <person name="LaButti K."/>
            <person name="Lapidus A."/>
            <person name="Lavin J.L."/>
            <person name="Lee Y.-H."/>
            <person name="Lindquist E."/>
            <person name="Lilly W."/>
            <person name="Lucas S."/>
            <person name="Morin E."/>
            <person name="Murat C."/>
            <person name="Oguiza J.A."/>
            <person name="Park J."/>
            <person name="Pisabarro A.G."/>
            <person name="Riley R."/>
            <person name="Rosling A."/>
            <person name="Salamov A."/>
            <person name="Schmidt O."/>
            <person name="Schmutz J."/>
            <person name="Skrede I."/>
            <person name="Stenlid J."/>
            <person name="Wiebenga A."/>
            <person name="Xie X."/>
            <person name="Kuees U."/>
            <person name="Hibbett D.S."/>
            <person name="Hoffmeister D."/>
            <person name="Hoegberg N."/>
            <person name="Martin F."/>
            <person name="Grigoriev I.V."/>
            <person name="Watkinson S.C."/>
        </authorList>
    </citation>
    <scope>NUCLEOTIDE SEQUENCE [LARGE SCALE GENOMIC DNA]</scope>
    <source>
        <strain evidence="2">strain S7.3</strain>
    </source>
</reference>
<dbReference type="OrthoDB" id="3208495at2759"/>